<feature type="compositionally biased region" description="Basic and acidic residues" evidence="1">
    <location>
        <begin position="81"/>
        <end position="90"/>
    </location>
</feature>
<evidence type="ECO:0000256" key="1">
    <source>
        <dbReference type="SAM" id="MobiDB-lite"/>
    </source>
</evidence>
<name>A0AAD5UCJ0_9FUNG</name>
<keyword evidence="3" id="KW-1185">Reference proteome</keyword>
<feature type="compositionally biased region" description="Basic and acidic residues" evidence="1">
    <location>
        <begin position="59"/>
        <end position="74"/>
    </location>
</feature>
<dbReference type="AlphaFoldDB" id="A0AAD5UCJ0"/>
<gene>
    <name evidence="2" type="ORF">HK103_000367</name>
</gene>
<comment type="caution">
    <text evidence="2">The sequence shown here is derived from an EMBL/GenBank/DDBJ whole genome shotgun (WGS) entry which is preliminary data.</text>
</comment>
<evidence type="ECO:0000313" key="2">
    <source>
        <dbReference type="EMBL" id="KAJ3253709.1"/>
    </source>
</evidence>
<proteinExistence type="predicted"/>
<reference evidence="2" key="1">
    <citation type="submission" date="2020-05" db="EMBL/GenBank/DDBJ databases">
        <title>Phylogenomic resolution of chytrid fungi.</title>
        <authorList>
            <person name="Stajich J.E."/>
            <person name="Amses K."/>
            <person name="Simmons R."/>
            <person name="Seto K."/>
            <person name="Myers J."/>
            <person name="Bonds A."/>
            <person name="Quandt C.A."/>
            <person name="Barry K."/>
            <person name="Liu P."/>
            <person name="Grigoriev I."/>
            <person name="Longcore J.E."/>
            <person name="James T.Y."/>
        </authorList>
    </citation>
    <scope>NUCLEOTIDE SEQUENCE</scope>
    <source>
        <strain evidence="2">PLAUS21</strain>
    </source>
</reference>
<dbReference type="Proteomes" id="UP001210925">
    <property type="component" value="Unassembled WGS sequence"/>
</dbReference>
<evidence type="ECO:0000313" key="3">
    <source>
        <dbReference type="Proteomes" id="UP001210925"/>
    </source>
</evidence>
<organism evidence="2 3">
    <name type="scientific">Boothiomyces macroporosus</name>
    <dbReference type="NCBI Taxonomy" id="261099"/>
    <lineage>
        <taxon>Eukaryota</taxon>
        <taxon>Fungi</taxon>
        <taxon>Fungi incertae sedis</taxon>
        <taxon>Chytridiomycota</taxon>
        <taxon>Chytridiomycota incertae sedis</taxon>
        <taxon>Chytridiomycetes</taxon>
        <taxon>Rhizophydiales</taxon>
        <taxon>Terramycetaceae</taxon>
        <taxon>Boothiomyces</taxon>
    </lineage>
</organism>
<dbReference type="EMBL" id="JADGKB010000102">
    <property type="protein sequence ID" value="KAJ3253709.1"/>
    <property type="molecule type" value="Genomic_DNA"/>
</dbReference>
<sequence length="90" mass="10429">MSFAAFPLELEPVRTNVLRVPQIKKEIHCLEKHIEDLEASIKQLNQEHKPKESTQTIEPAKEESSKVRTSDVYRTKGPLPRRFEEPGIYS</sequence>
<feature type="region of interest" description="Disordered" evidence="1">
    <location>
        <begin position="45"/>
        <end position="90"/>
    </location>
</feature>
<protein>
    <submittedName>
        <fullName evidence="2">Uncharacterized protein</fullName>
    </submittedName>
</protein>
<accession>A0AAD5UCJ0</accession>